<gene>
    <name evidence="3" type="ORF">C0W81_02875</name>
</gene>
<protein>
    <submittedName>
        <fullName evidence="3">Glycosyltransferase</fullName>
    </submittedName>
</protein>
<dbReference type="GO" id="GO:0016757">
    <property type="term" value="F:glycosyltransferase activity"/>
    <property type="evidence" value="ECO:0007669"/>
    <property type="project" value="InterPro"/>
</dbReference>
<dbReference type="InterPro" id="IPR001296">
    <property type="entry name" value="Glyco_trans_1"/>
</dbReference>
<dbReference type="RefSeq" id="WP_060997779.1">
    <property type="nucleotide sequence ID" value="NZ_LNQZ01000008.1"/>
</dbReference>
<dbReference type="InterPro" id="IPR028098">
    <property type="entry name" value="Glyco_trans_4-like_N"/>
</dbReference>
<organism evidence="3 4">
    <name type="scientific">Photobacterium aquimaris</name>
    <dbReference type="NCBI Taxonomy" id="512643"/>
    <lineage>
        <taxon>Bacteria</taxon>
        <taxon>Pseudomonadati</taxon>
        <taxon>Pseudomonadota</taxon>
        <taxon>Gammaproteobacteria</taxon>
        <taxon>Vibrionales</taxon>
        <taxon>Vibrionaceae</taxon>
        <taxon>Photobacterium</taxon>
    </lineage>
</organism>
<dbReference type="Pfam" id="PF00534">
    <property type="entry name" value="Glycos_transf_1"/>
    <property type="match status" value="1"/>
</dbReference>
<evidence type="ECO:0000313" key="3">
    <source>
        <dbReference type="EMBL" id="PSU11906.1"/>
    </source>
</evidence>
<keyword evidence="3" id="KW-0808">Transferase</keyword>
<feature type="domain" description="Glycosyltransferase subfamily 4-like N-terminal" evidence="2">
    <location>
        <begin position="13"/>
        <end position="177"/>
    </location>
</feature>
<dbReference type="EMBL" id="PYLY01000004">
    <property type="protein sequence ID" value="PSU11906.1"/>
    <property type="molecule type" value="Genomic_DNA"/>
</dbReference>
<dbReference type="CDD" id="cd03811">
    <property type="entry name" value="GT4_GT28_WabH-like"/>
    <property type="match status" value="1"/>
</dbReference>
<name>A0A2T3I1T0_9GAMM</name>
<dbReference type="PANTHER" id="PTHR12526:SF638">
    <property type="entry name" value="SPORE COAT PROTEIN SA"/>
    <property type="match status" value="1"/>
</dbReference>
<dbReference type="AlphaFoldDB" id="A0A2T3I1T0"/>
<dbReference type="Proteomes" id="UP000241858">
    <property type="component" value="Unassembled WGS sequence"/>
</dbReference>
<comment type="caution">
    <text evidence="3">The sequence shown here is derived from an EMBL/GenBank/DDBJ whole genome shotgun (WGS) entry which is preliminary data.</text>
</comment>
<evidence type="ECO:0000313" key="4">
    <source>
        <dbReference type="Proteomes" id="UP000241858"/>
    </source>
</evidence>
<feature type="domain" description="Glycosyl transferase family 1" evidence="1">
    <location>
        <begin position="193"/>
        <end position="331"/>
    </location>
</feature>
<accession>A0A2T3I1T0</accession>
<sequence length="359" mass="40892">MRIGFFLRDLKIEGVQVVTLRLAETLMNMGHQCELITLNDAQELELTAGILHHCLDIKKRVSFKKSKQYVDNFLSCIEMLENNNDKFDAIFSVHGETNDIISYIDNPNLIYCIHNSDEYSYNNKNWFDKLKYRKRMSKKIKAKHVICVSNGICDFIKAKTNNSALSVSTIYNPFDIEKIKQLSLEEPVYKLPQDYILFIGRLEKQKNIPLLLDSVSKMTTNIPLVIIGEGSLEAELKQQAINLGINHKVLFFPFCLNPYSIMCKARALVLTSHHEGFGNVLVEALICHTPVISTDCPSGPSEILTGNLHHNLVNNEKDLVIRLNDIISSPKEIITACTYEHFSAKVIAEKYMKIVKNIN</sequence>
<dbReference type="Gene3D" id="3.40.50.2000">
    <property type="entry name" value="Glycogen Phosphorylase B"/>
    <property type="match status" value="2"/>
</dbReference>
<dbReference type="PANTHER" id="PTHR12526">
    <property type="entry name" value="GLYCOSYLTRANSFERASE"/>
    <property type="match status" value="1"/>
</dbReference>
<evidence type="ECO:0000259" key="1">
    <source>
        <dbReference type="Pfam" id="PF00534"/>
    </source>
</evidence>
<dbReference type="Pfam" id="PF13439">
    <property type="entry name" value="Glyco_transf_4"/>
    <property type="match status" value="1"/>
</dbReference>
<dbReference type="OrthoDB" id="9792269at2"/>
<dbReference type="GO" id="GO:1901135">
    <property type="term" value="P:carbohydrate derivative metabolic process"/>
    <property type="evidence" value="ECO:0007669"/>
    <property type="project" value="UniProtKB-ARBA"/>
</dbReference>
<evidence type="ECO:0000259" key="2">
    <source>
        <dbReference type="Pfam" id="PF13439"/>
    </source>
</evidence>
<reference evidence="3 4" key="1">
    <citation type="submission" date="2018-03" db="EMBL/GenBank/DDBJ databases">
        <title>Whole genome sequencing of Histamine producing bacteria.</title>
        <authorList>
            <person name="Butler K."/>
        </authorList>
    </citation>
    <scope>NUCLEOTIDE SEQUENCE [LARGE SCALE GENOMIC DNA]</scope>
    <source>
        <strain evidence="3 4">DSM 23343</strain>
    </source>
</reference>
<dbReference type="SUPFAM" id="SSF53756">
    <property type="entry name" value="UDP-Glycosyltransferase/glycogen phosphorylase"/>
    <property type="match status" value="1"/>
</dbReference>
<proteinExistence type="predicted"/>